<dbReference type="AlphaFoldDB" id="A0A336LVN9"/>
<dbReference type="PANTHER" id="PTHR23511:SF37">
    <property type="entry name" value="MAJOR FACILITATOR SUPERFAMILY (MFS) PROFILE DOMAIN-CONTAINING PROTEIN-RELATED"/>
    <property type="match status" value="1"/>
</dbReference>
<dbReference type="EMBL" id="UFQT01000141">
    <property type="protein sequence ID" value="SSX20769.1"/>
    <property type="molecule type" value="Genomic_DNA"/>
</dbReference>
<keyword evidence="4 6" id="KW-1133">Transmembrane helix</keyword>
<keyword evidence="3 6" id="KW-0812">Transmembrane</keyword>
<feature type="transmembrane region" description="Helical" evidence="6">
    <location>
        <begin position="160"/>
        <end position="181"/>
    </location>
</feature>
<evidence type="ECO:0000256" key="5">
    <source>
        <dbReference type="ARBA" id="ARBA00023136"/>
    </source>
</evidence>
<accession>A0A336LVN9</accession>
<dbReference type="GO" id="GO:0016020">
    <property type="term" value="C:membrane"/>
    <property type="evidence" value="ECO:0007669"/>
    <property type="project" value="UniProtKB-SubCell"/>
</dbReference>
<feature type="transmembrane region" description="Helical" evidence="6">
    <location>
        <begin position="105"/>
        <end position="130"/>
    </location>
</feature>
<gene>
    <name evidence="7" type="primary">CSON002523</name>
</gene>
<dbReference type="VEuPathDB" id="VectorBase:CSON002523"/>
<name>A0A336LVN9_CULSO</name>
<feature type="transmembrane region" description="Helical" evidence="6">
    <location>
        <begin position="41"/>
        <end position="61"/>
    </location>
</feature>
<proteinExistence type="predicted"/>
<sequence>MKLTISLKFILLMQLFSLASSVGSVYPYLGEFIPIKYRQTIMSVASFSIGLSLIYVPGVAWLLLPLDFRFSIFGLFEFRPWRALILCCALPGLALLWITRPIITLFLFTSFITLSGIMVSVVTGAAVLLFPTNYRAMAVCIILTLGRLGTILGTNFLGAFLYVNCEVTIGVITGYVLLAAYTSQSLISSCPGKTEFEI</sequence>
<dbReference type="Gene3D" id="1.20.1250.20">
    <property type="entry name" value="MFS general substrate transporter like domains"/>
    <property type="match status" value="1"/>
</dbReference>
<evidence type="ECO:0000256" key="4">
    <source>
        <dbReference type="ARBA" id="ARBA00022989"/>
    </source>
</evidence>
<dbReference type="SUPFAM" id="SSF103473">
    <property type="entry name" value="MFS general substrate transporter"/>
    <property type="match status" value="1"/>
</dbReference>
<protein>
    <submittedName>
        <fullName evidence="7">CSON002523 protein</fullName>
    </submittedName>
</protein>
<evidence type="ECO:0000256" key="6">
    <source>
        <dbReference type="SAM" id="Phobius"/>
    </source>
</evidence>
<keyword evidence="5 6" id="KW-0472">Membrane</keyword>
<evidence type="ECO:0000256" key="2">
    <source>
        <dbReference type="ARBA" id="ARBA00022448"/>
    </source>
</evidence>
<organism evidence="7">
    <name type="scientific">Culicoides sonorensis</name>
    <name type="common">Biting midge</name>
    <dbReference type="NCBI Taxonomy" id="179676"/>
    <lineage>
        <taxon>Eukaryota</taxon>
        <taxon>Metazoa</taxon>
        <taxon>Ecdysozoa</taxon>
        <taxon>Arthropoda</taxon>
        <taxon>Hexapoda</taxon>
        <taxon>Insecta</taxon>
        <taxon>Pterygota</taxon>
        <taxon>Neoptera</taxon>
        <taxon>Endopterygota</taxon>
        <taxon>Diptera</taxon>
        <taxon>Nematocera</taxon>
        <taxon>Chironomoidea</taxon>
        <taxon>Ceratopogonidae</taxon>
        <taxon>Ceratopogoninae</taxon>
        <taxon>Culicoides</taxon>
        <taxon>Monoculicoides</taxon>
    </lineage>
</organism>
<reference evidence="7" key="1">
    <citation type="submission" date="2018-07" db="EMBL/GenBank/DDBJ databases">
        <authorList>
            <person name="Quirk P.G."/>
            <person name="Krulwich T.A."/>
        </authorList>
    </citation>
    <scope>NUCLEOTIDE SEQUENCE</scope>
</reference>
<evidence type="ECO:0000256" key="3">
    <source>
        <dbReference type="ARBA" id="ARBA00022692"/>
    </source>
</evidence>
<evidence type="ECO:0000256" key="1">
    <source>
        <dbReference type="ARBA" id="ARBA00004141"/>
    </source>
</evidence>
<dbReference type="PANTHER" id="PTHR23511">
    <property type="entry name" value="SYNAPTIC VESICLE GLYCOPROTEIN 2"/>
    <property type="match status" value="1"/>
</dbReference>
<dbReference type="InterPro" id="IPR036259">
    <property type="entry name" value="MFS_trans_sf"/>
</dbReference>
<feature type="transmembrane region" description="Helical" evidence="6">
    <location>
        <begin position="81"/>
        <end position="98"/>
    </location>
</feature>
<comment type="subcellular location">
    <subcellularLocation>
        <location evidence="1">Membrane</location>
        <topology evidence="1">Multi-pass membrane protein</topology>
    </subcellularLocation>
</comment>
<feature type="transmembrane region" description="Helical" evidence="6">
    <location>
        <begin position="6"/>
        <end position="29"/>
    </location>
</feature>
<evidence type="ECO:0000313" key="7">
    <source>
        <dbReference type="EMBL" id="SSX20769.1"/>
    </source>
</evidence>
<keyword evidence="2" id="KW-0813">Transport</keyword>